<keyword evidence="1" id="KW-0479">Metal-binding</keyword>
<dbReference type="InterPro" id="IPR013087">
    <property type="entry name" value="Znf_C2H2_type"/>
</dbReference>
<evidence type="ECO:0000259" key="3">
    <source>
        <dbReference type="PROSITE" id="PS50157"/>
    </source>
</evidence>
<dbReference type="GO" id="GO:0008270">
    <property type="term" value="F:zinc ion binding"/>
    <property type="evidence" value="ECO:0007669"/>
    <property type="project" value="UniProtKB-KW"/>
</dbReference>
<dbReference type="GO" id="GO:0009736">
    <property type="term" value="P:cytokinin-activated signaling pathway"/>
    <property type="evidence" value="ECO:0007669"/>
    <property type="project" value="TreeGrafter"/>
</dbReference>
<feature type="compositionally biased region" description="Low complexity" evidence="2">
    <location>
        <begin position="41"/>
        <end position="56"/>
    </location>
</feature>
<accession>A0A835Q4T6</accession>
<evidence type="ECO:0000313" key="4">
    <source>
        <dbReference type="EMBL" id="KAG0463064.1"/>
    </source>
</evidence>
<keyword evidence="1" id="KW-0863">Zinc-finger</keyword>
<dbReference type="Pfam" id="PF13912">
    <property type="entry name" value="zf-C2H2_6"/>
    <property type="match status" value="1"/>
</dbReference>
<reference evidence="4 5" key="1">
    <citation type="journal article" date="2020" name="Nat. Food">
        <title>A phased Vanilla planifolia genome enables genetic improvement of flavour and production.</title>
        <authorList>
            <person name="Hasing T."/>
            <person name="Tang H."/>
            <person name="Brym M."/>
            <person name="Khazi F."/>
            <person name="Huang T."/>
            <person name="Chambers A.H."/>
        </authorList>
    </citation>
    <scope>NUCLEOTIDE SEQUENCE [LARGE SCALE GENOMIC DNA]</scope>
    <source>
        <tissue evidence="4">Leaf</tissue>
    </source>
</reference>
<dbReference type="PANTHER" id="PTHR46353:SF7">
    <property type="entry name" value="OS01G0512700 PROTEIN"/>
    <property type="match status" value="1"/>
</dbReference>
<dbReference type="PROSITE" id="PS50157">
    <property type="entry name" value="ZINC_FINGER_C2H2_2"/>
    <property type="match status" value="1"/>
</dbReference>
<proteinExistence type="predicted"/>
<feature type="region of interest" description="Disordered" evidence="2">
    <location>
        <begin position="1"/>
        <end position="56"/>
    </location>
</feature>
<dbReference type="InterPro" id="IPR036236">
    <property type="entry name" value="Znf_C2H2_sf"/>
</dbReference>
<organism evidence="4 5">
    <name type="scientific">Vanilla planifolia</name>
    <name type="common">Vanilla</name>
    <dbReference type="NCBI Taxonomy" id="51239"/>
    <lineage>
        <taxon>Eukaryota</taxon>
        <taxon>Viridiplantae</taxon>
        <taxon>Streptophyta</taxon>
        <taxon>Embryophyta</taxon>
        <taxon>Tracheophyta</taxon>
        <taxon>Spermatophyta</taxon>
        <taxon>Magnoliopsida</taxon>
        <taxon>Liliopsida</taxon>
        <taxon>Asparagales</taxon>
        <taxon>Orchidaceae</taxon>
        <taxon>Vanilloideae</taxon>
        <taxon>Vanilleae</taxon>
        <taxon>Vanilla</taxon>
    </lineage>
</organism>
<dbReference type="SUPFAM" id="SSF57667">
    <property type="entry name" value="beta-beta-alpha zinc fingers"/>
    <property type="match status" value="1"/>
</dbReference>
<gene>
    <name evidence="4" type="ORF">HPP92_021540</name>
</gene>
<dbReference type="PANTHER" id="PTHR46353">
    <property type="entry name" value="ZINC FINGER PROTEIN 5"/>
    <property type="match status" value="1"/>
</dbReference>
<dbReference type="EMBL" id="JADCNM010000011">
    <property type="protein sequence ID" value="KAG0463064.1"/>
    <property type="molecule type" value="Genomic_DNA"/>
</dbReference>
<dbReference type="GO" id="GO:0010090">
    <property type="term" value="P:trichome morphogenesis"/>
    <property type="evidence" value="ECO:0007669"/>
    <property type="project" value="InterPro"/>
</dbReference>
<evidence type="ECO:0000313" key="5">
    <source>
        <dbReference type="Proteomes" id="UP000639772"/>
    </source>
</evidence>
<dbReference type="GO" id="GO:0003700">
    <property type="term" value="F:DNA-binding transcription factor activity"/>
    <property type="evidence" value="ECO:0007669"/>
    <property type="project" value="TreeGrafter"/>
</dbReference>
<dbReference type="GO" id="GO:0000976">
    <property type="term" value="F:transcription cis-regulatory region binding"/>
    <property type="evidence" value="ECO:0007669"/>
    <property type="project" value="TreeGrafter"/>
</dbReference>
<dbReference type="Proteomes" id="UP000639772">
    <property type="component" value="Chromosome 11"/>
</dbReference>
<dbReference type="GO" id="GO:0005634">
    <property type="term" value="C:nucleus"/>
    <property type="evidence" value="ECO:0007669"/>
    <property type="project" value="TreeGrafter"/>
</dbReference>
<name>A0A835Q4T6_VANPL</name>
<dbReference type="GO" id="GO:0009740">
    <property type="term" value="P:gibberellic acid mediated signaling pathway"/>
    <property type="evidence" value="ECO:0007669"/>
    <property type="project" value="TreeGrafter"/>
</dbReference>
<dbReference type="PROSITE" id="PS00028">
    <property type="entry name" value="ZINC_FINGER_C2H2_1"/>
    <property type="match status" value="1"/>
</dbReference>
<dbReference type="AlphaFoldDB" id="A0A835Q4T6"/>
<keyword evidence="1" id="KW-0862">Zinc</keyword>
<dbReference type="InterPro" id="IPR044299">
    <property type="entry name" value="GIS3/ZFP5/ZFP6"/>
</dbReference>
<comment type="caution">
    <text evidence="4">The sequence shown here is derived from an EMBL/GenBank/DDBJ whole genome shotgun (WGS) entry which is preliminary data.</text>
</comment>
<sequence>MHEKSSSHSPRLKLFGFQLSEEDDSEVDHSAALPSPVETGPSCASTSCPPASTATSISEDGRRYECQYCYREFANSQALGGHQNAHKKERQQLKRAQLHHAAAVAVAAAGVGAALHNPPAAAAIYPHGANPLGTYAFARPSTHRFPCFPNISAPPSRNGWVYFSRVVQPFGFSSGGAATAGGCCGDGQLVKPKPVSVGQTGGDRSVELDLQLGLTRPD</sequence>
<protein>
    <recommendedName>
        <fullName evidence="3">C2H2-type domain-containing protein</fullName>
    </recommendedName>
</protein>
<evidence type="ECO:0000256" key="2">
    <source>
        <dbReference type="SAM" id="MobiDB-lite"/>
    </source>
</evidence>
<dbReference type="OrthoDB" id="772256at2759"/>
<dbReference type="Gene3D" id="3.30.160.60">
    <property type="entry name" value="Classic Zinc Finger"/>
    <property type="match status" value="1"/>
</dbReference>
<evidence type="ECO:0000256" key="1">
    <source>
        <dbReference type="PROSITE-ProRule" id="PRU00042"/>
    </source>
</evidence>
<feature type="domain" description="C2H2-type" evidence="3">
    <location>
        <begin position="64"/>
        <end position="91"/>
    </location>
</feature>